<proteinExistence type="inferred from homology"/>
<organism evidence="8 9">
    <name type="scientific">Candidatus Jettenia caeni</name>
    <dbReference type="NCBI Taxonomy" id="247490"/>
    <lineage>
        <taxon>Bacteria</taxon>
        <taxon>Pseudomonadati</taxon>
        <taxon>Planctomycetota</taxon>
        <taxon>Candidatus Brocadiia</taxon>
        <taxon>Candidatus Brocadiales</taxon>
        <taxon>Candidatus Brocadiaceae</taxon>
        <taxon>Candidatus Jettenia</taxon>
    </lineage>
</organism>
<keyword evidence="9" id="KW-1185">Reference proteome</keyword>
<keyword evidence="2" id="KW-0678">Repressor</keyword>
<dbReference type="Gene3D" id="1.10.10.10">
    <property type="entry name" value="Winged helix-like DNA-binding domain superfamily/Winged helix DNA-binding domain"/>
    <property type="match status" value="1"/>
</dbReference>
<reference evidence="8 9" key="1">
    <citation type="journal article" date="2012" name="FEBS Lett.">
        <title>Anammox organism KSU-1 expresses a NirK-type copper-containing nitrite reductase instead of a NirS-type with cytochrome cd1.</title>
        <authorList>
            <person name="Hira D."/>
            <person name="Toh H."/>
            <person name="Migita C.T."/>
            <person name="Okubo H."/>
            <person name="Nishiyama T."/>
            <person name="Hattori M."/>
            <person name="Furukawa K."/>
            <person name="Fujii T."/>
        </authorList>
    </citation>
    <scope>NUCLEOTIDE SEQUENCE [LARGE SCALE GENOMIC DNA]</scope>
</reference>
<keyword evidence="7" id="KW-0479">Metal-binding</keyword>
<dbReference type="AlphaFoldDB" id="I3IHN4"/>
<comment type="caution">
    <text evidence="8">The sequence shown here is derived from an EMBL/GenBank/DDBJ whole genome shotgun (WGS) entry which is preliminary data.</text>
</comment>
<dbReference type="GO" id="GO:0000976">
    <property type="term" value="F:transcription cis-regulatory region binding"/>
    <property type="evidence" value="ECO:0007669"/>
    <property type="project" value="TreeGrafter"/>
</dbReference>
<dbReference type="InterPro" id="IPR036390">
    <property type="entry name" value="WH_DNA-bd_sf"/>
</dbReference>
<accession>I3IHN4</accession>
<feature type="binding site" evidence="7">
    <location>
        <position position="97"/>
    </location>
    <ligand>
        <name>Zn(2+)</name>
        <dbReference type="ChEBI" id="CHEBI:29105"/>
    </ligand>
</feature>
<evidence type="ECO:0000256" key="2">
    <source>
        <dbReference type="ARBA" id="ARBA00022491"/>
    </source>
</evidence>
<dbReference type="GO" id="GO:1900376">
    <property type="term" value="P:regulation of secondary metabolite biosynthetic process"/>
    <property type="evidence" value="ECO:0007669"/>
    <property type="project" value="TreeGrafter"/>
</dbReference>
<evidence type="ECO:0000256" key="6">
    <source>
        <dbReference type="ARBA" id="ARBA00023163"/>
    </source>
</evidence>
<dbReference type="eggNOG" id="COG0735">
    <property type="taxonomic scope" value="Bacteria"/>
</dbReference>
<evidence type="ECO:0000256" key="3">
    <source>
        <dbReference type="ARBA" id="ARBA00022833"/>
    </source>
</evidence>
<dbReference type="EMBL" id="BAFH01000002">
    <property type="protein sequence ID" value="GAB61229.1"/>
    <property type="molecule type" value="Genomic_DNA"/>
</dbReference>
<keyword evidence="6" id="KW-0804">Transcription</keyword>
<feature type="binding site" evidence="7">
    <location>
        <position position="94"/>
    </location>
    <ligand>
        <name>Zn(2+)</name>
        <dbReference type="ChEBI" id="CHEBI:29105"/>
    </ligand>
</feature>
<keyword evidence="4" id="KW-0805">Transcription regulation</keyword>
<protein>
    <submittedName>
        <fullName evidence="8">Putative transcriptional regulator</fullName>
    </submittedName>
</protein>
<evidence type="ECO:0000256" key="4">
    <source>
        <dbReference type="ARBA" id="ARBA00023015"/>
    </source>
</evidence>
<dbReference type="InterPro" id="IPR043135">
    <property type="entry name" value="Fur_C"/>
</dbReference>
<dbReference type="Gene3D" id="3.30.1490.190">
    <property type="match status" value="1"/>
</dbReference>
<dbReference type="STRING" id="247490.KSU1_B0372"/>
<comment type="cofactor">
    <cofactor evidence="7">
        <name>Zn(2+)</name>
        <dbReference type="ChEBI" id="CHEBI:29105"/>
    </cofactor>
    <text evidence="7">Binds 1 zinc ion per subunit.</text>
</comment>
<evidence type="ECO:0000256" key="7">
    <source>
        <dbReference type="PIRSR" id="PIRSR602481-1"/>
    </source>
</evidence>
<dbReference type="Proteomes" id="UP000002985">
    <property type="component" value="Unassembled WGS sequence"/>
</dbReference>
<sequence>MESVEKLTHVLRNNGMKITPQRLMIFKILENNTSHPSAEEVFKRVKKIYPAVSFTTIYKTLETLRDLGEVKELIIDEDRKHYDPNTNSHHHFICSTCKKILDIFEDFSSHIKLPDSLKSDYTVFGFQISFYGICKECG</sequence>
<dbReference type="PANTHER" id="PTHR33202:SF7">
    <property type="entry name" value="FERRIC UPTAKE REGULATION PROTEIN"/>
    <property type="match status" value="1"/>
</dbReference>
<dbReference type="PANTHER" id="PTHR33202">
    <property type="entry name" value="ZINC UPTAKE REGULATION PROTEIN"/>
    <property type="match status" value="1"/>
</dbReference>
<dbReference type="GO" id="GO:0008270">
    <property type="term" value="F:zinc ion binding"/>
    <property type="evidence" value="ECO:0007669"/>
    <property type="project" value="TreeGrafter"/>
</dbReference>
<name>I3IHN4_9BACT</name>
<dbReference type="SUPFAM" id="SSF46785">
    <property type="entry name" value="Winged helix' DNA-binding domain"/>
    <property type="match status" value="1"/>
</dbReference>
<evidence type="ECO:0000313" key="9">
    <source>
        <dbReference type="Proteomes" id="UP000002985"/>
    </source>
</evidence>
<dbReference type="InterPro" id="IPR002481">
    <property type="entry name" value="FUR"/>
</dbReference>
<feature type="binding site" evidence="7">
    <location>
        <position position="137"/>
    </location>
    <ligand>
        <name>Zn(2+)</name>
        <dbReference type="ChEBI" id="CHEBI:29105"/>
    </ligand>
</feature>
<evidence type="ECO:0000313" key="8">
    <source>
        <dbReference type="EMBL" id="GAB61229.1"/>
    </source>
</evidence>
<dbReference type="CDD" id="cd07153">
    <property type="entry name" value="Fur_like"/>
    <property type="match status" value="1"/>
</dbReference>
<dbReference type="GO" id="GO:0045892">
    <property type="term" value="P:negative regulation of DNA-templated transcription"/>
    <property type="evidence" value="ECO:0007669"/>
    <property type="project" value="TreeGrafter"/>
</dbReference>
<dbReference type="InterPro" id="IPR036388">
    <property type="entry name" value="WH-like_DNA-bd_sf"/>
</dbReference>
<evidence type="ECO:0000256" key="1">
    <source>
        <dbReference type="ARBA" id="ARBA00007957"/>
    </source>
</evidence>
<keyword evidence="5" id="KW-0238">DNA-binding</keyword>
<dbReference type="GO" id="GO:0003700">
    <property type="term" value="F:DNA-binding transcription factor activity"/>
    <property type="evidence" value="ECO:0007669"/>
    <property type="project" value="InterPro"/>
</dbReference>
<feature type="binding site" evidence="7">
    <location>
        <position position="134"/>
    </location>
    <ligand>
        <name>Zn(2+)</name>
        <dbReference type="ChEBI" id="CHEBI:29105"/>
    </ligand>
</feature>
<gene>
    <name evidence="8" type="ORF">KSU1_B0372</name>
</gene>
<dbReference type="OrthoDB" id="8659436at2"/>
<dbReference type="Pfam" id="PF01475">
    <property type="entry name" value="FUR"/>
    <property type="match status" value="1"/>
</dbReference>
<keyword evidence="3 7" id="KW-0862">Zinc</keyword>
<evidence type="ECO:0000256" key="5">
    <source>
        <dbReference type="ARBA" id="ARBA00023125"/>
    </source>
</evidence>
<comment type="similarity">
    <text evidence="1">Belongs to the Fur family.</text>
</comment>